<evidence type="ECO:0000256" key="5">
    <source>
        <dbReference type="ARBA" id="ARBA00022729"/>
    </source>
</evidence>
<keyword evidence="3" id="KW-0964">Secreted</keyword>
<dbReference type="PROSITE" id="PS00284">
    <property type="entry name" value="SERPIN"/>
    <property type="match status" value="1"/>
</dbReference>
<evidence type="ECO:0000256" key="2">
    <source>
        <dbReference type="ARBA" id="ARBA00009500"/>
    </source>
</evidence>
<feature type="signal peptide" evidence="9">
    <location>
        <begin position="1"/>
        <end position="21"/>
    </location>
</feature>
<dbReference type="CDD" id="cd19578">
    <property type="entry name" value="serpinK_insect_SRPN2-like"/>
    <property type="match status" value="1"/>
</dbReference>
<accession>A0A2M3Z5R9</accession>
<protein>
    <submittedName>
        <fullName evidence="11">Putative serine proteinase inhibitor</fullName>
    </submittedName>
</protein>
<feature type="chain" id="PRO_5014992642" evidence="9">
    <location>
        <begin position="22"/>
        <end position="409"/>
    </location>
</feature>
<keyword evidence="5 9" id="KW-0732">Signal</keyword>
<evidence type="ECO:0000256" key="1">
    <source>
        <dbReference type="ARBA" id="ARBA00004613"/>
    </source>
</evidence>
<evidence type="ECO:0000256" key="8">
    <source>
        <dbReference type="RuleBase" id="RU000411"/>
    </source>
</evidence>
<evidence type="ECO:0000313" key="11">
    <source>
        <dbReference type="EMBL" id="MBW23862.1"/>
    </source>
</evidence>
<dbReference type="FunFam" id="2.30.39.10:FF:000030">
    <property type="entry name" value="Serpin 2"/>
    <property type="match status" value="2"/>
</dbReference>
<name>A0A2M3Z5R9_9DIPT</name>
<dbReference type="InterPro" id="IPR023795">
    <property type="entry name" value="Serpin_CS"/>
</dbReference>
<keyword evidence="7" id="KW-0325">Glycoprotein</keyword>
<dbReference type="AlphaFoldDB" id="A0A2M3Z5R9"/>
<dbReference type="Gene3D" id="2.30.39.10">
    <property type="entry name" value="Alpha-1-antitrypsin, domain 1"/>
    <property type="match status" value="2"/>
</dbReference>
<evidence type="ECO:0000256" key="9">
    <source>
        <dbReference type="SAM" id="SignalP"/>
    </source>
</evidence>
<dbReference type="Gene3D" id="3.30.497.10">
    <property type="entry name" value="Antithrombin, subunit I, domain 2"/>
    <property type="match status" value="1"/>
</dbReference>
<feature type="domain" description="Serpin" evidence="10">
    <location>
        <begin position="39"/>
        <end position="407"/>
    </location>
</feature>
<comment type="subcellular location">
    <subcellularLocation>
        <location evidence="1">Secreted</location>
    </subcellularLocation>
</comment>
<dbReference type="InterPro" id="IPR042178">
    <property type="entry name" value="Serpin_sf_1"/>
</dbReference>
<proteinExistence type="inferred from homology"/>
<dbReference type="PANTHER" id="PTHR11461">
    <property type="entry name" value="SERINE PROTEASE INHIBITOR, SERPIN"/>
    <property type="match status" value="1"/>
</dbReference>
<dbReference type="EMBL" id="GGFM01003111">
    <property type="protein sequence ID" value="MBW23862.1"/>
    <property type="molecule type" value="Transcribed_RNA"/>
</dbReference>
<evidence type="ECO:0000256" key="4">
    <source>
        <dbReference type="ARBA" id="ARBA00022690"/>
    </source>
</evidence>
<organism evidence="11">
    <name type="scientific">Anopheles braziliensis</name>
    <dbReference type="NCBI Taxonomy" id="58242"/>
    <lineage>
        <taxon>Eukaryota</taxon>
        <taxon>Metazoa</taxon>
        <taxon>Ecdysozoa</taxon>
        <taxon>Arthropoda</taxon>
        <taxon>Hexapoda</taxon>
        <taxon>Insecta</taxon>
        <taxon>Pterygota</taxon>
        <taxon>Neoptera</taxon>
        <taxon>Endopterygota</taxon>
        <taxon>Diptera</taxon>
        <taxon>Nematocera</taxon>
        <taxon>Culicoidea</taxon>
        <taxon>Culicidae</taxon>
        <taxon>Anophelinae</taxon>
        <taxon>Anopheles</taxon>
    </lineage>
</organism>
<dbReference type="InterPro" id="IPR036186">
    <property type="entry name" value="Serpin_sf"/>
</dbReference>
<reference evidence="11" key="1">
    <citation type="submission" date="2018-01" db="EMBL/GenBank/DDBJ databases">
        <title>An insight into the sialome of Amazonian anophelines.</title>
        <authorList>
            <person name="Ribeiro J.M."/>
            <person name="Scarpassa V."/>
            <person name="Calvo E."/>
        </authorList>
    </citation>
    <scope>NUCLEOTIDE SEQUENCE</scope>
    <source>
        <tissue evidence="11">Salivary glands</tissue>
    </source>
</reference>
<dbReference type="InterPro" id="IPR000215">
    <property type="entry name" value="Serpin_fam"/>
</dbReference>
<sequence>MIKFSFAILCCSALLLLDATAQDYPHSPFAGRRNVDFDLQFIQEIFKTKNTNVVLSPFSVKILLTLIYEASDTSIGTSSSNTKKELRVVLPSDNIDSTRDSYRELLASAQVQNKDFDLNIATNFFVDNFIEVINKYQQIAKAYYDASVEKVSYDNPTEAANIINRWVSESTNGRLKEIVTPDGLEGAIITLINVIYFKGLWSYPFPETPNNRKPFFRSQGKPTSVQYMEQNGQFYYDDSDLLGAQILRLPYRGNKLGMYIILPHQGNTIQQVIDRTNGDVLHQALWVMDESEVNVTIPKFKIEFSEQLNDPLQQIGIREIFSVNASLPLLARGVGARNEVRVSRIFQKAGITINELGSEAYAATEIQLVNKFGGDGVQIFNANRPFIFFIEDETLGTMLFAGKVEDPHV</sequence>
<dbReference type="InterPro" id="IPR042185">
    <property type="entry name" value="Serpin_sf_2"/>
</dbReference>
<keyword evidence="4" id="KW-0646">Protease inhibitor</keyword>
<keyword evidence="6" id="KW-0722">Serine protease inhibitor</keyword>
<evidence type="ECO:0000259" key="10">
    <source>
        <dbReference type="SMART" id="SM00093"/>
    </source>
</evidence>
<evidence type="ECO:0000256" key="7">
    <source>
        <dbReference type="ARBA" id="ARBA00023180"/>
    </source>
</evidence>
<dbReference type="GO" id="GO:0004867">
    <property type="term" value="F:serine-type endopeptidase inhibitor activity"/>
    <property type="evidence" value="ECO:0007669"/>
    <property type="project" value="UniProtKB-KW"/>
</dbReference>
<dbReference type="InterPro" id="IPR023796">
    <property type="entry name" value="Serpin_dom"/>
</dbReference>
<dbReference type="Pfam" id="PF00079">
    <property type="entry name" value="Serpin"/>
    <property type="match status" value="1"/>
</dbReference>
<dbReference type="GO" id="GO:0005615">
    <property type="term" value="C:extracellular space"/>
    <property type="evidence" value="ECO:0007669"/>
    <property type="project" value="InterPro"/>
</dbReference>
<comment type="similarity">
    <text evidence="2 8">Belongs to the serpin family.</text>
</comment>
<dbReference type="PANTHER" id="PTHR11461:SF357">
    <property type="entry name" value="SERINE PROTEASE INHIBITOR 27A"/>
    <property type="match status" value="1"/>
</dbReference>
<dbReference type="SUPFAM" id="SSF56574">
    <property type="entry name" value="Serpins"/>
    <property type="match status" value="1"/>
</dbReference>
<dbReference type="SMART" id="SM00093">
    <property type="entry name" value="SERPIN"/>
    <property type="match status" value="1"/>
</dbReference>
<evidence type="ECO:0000256" key="6">
    <source>
        <dbReference type="ARBA" id="ARBA00022900"/>
    </source>
</evidence>
<evidence type="ECO:0000256" key="3">
    <source>
        <dbReference type="ARBA" id="ARBA00022525"/>
    </source>
</evidence>